<dbReference type="InterPro" id="IPR013783">
    <property type="entry name" value="Ig-like_fold"/>
</dbReference>
<dbReference type="GO" id="GO:0050839">
    <property type="term" value="F:cell adhesion molecule binding"/>
    <property type="evidence" value="ECO:0007669"/>
    <property type="project" value="TreeGrafter"/>
</dbReference>
<evidence type="ECO:0000256" key="5">
    <source>
        <dbReference type="ARBA" id="ARBA00023319"/>
    </source>
</evidence>
<organism evidence="8">
    <name type="scientific">Amphimedon queenslandica</name>
    <name type="common">Sponge</name>
    <dbReference type="NCBI Taxonomy" id="400682"/>
    <lineage>
        <taxon>Eukaryota</taxon>
        <taxon>Metazoa</taxon>
        <taxon>Porifera</taxon>
        <taxon>Demospongiae</taxon>
        <taxon>Heteroscleromorpha</taxon>
        <taxon>Haplosclerida</taxon>
        <taxon>Niphatidae</taxon>
        <taxon>Amphimedon</taxon>
    </lineage>
</organism>
<reference evidence="8" key="1">
    <citation type="submission" date="2017-05" db="UniProtKB">
        <authorList>
            <consortium name="EnsemblMetazoa"/>
        </authorList>
    </citation>
    <scope>IDENTIFICATION</scope>
</reference>
<protein>
    <recommendedName>
        <fullName evidence="7">Ig-like domain-containing protein</fullName>
    </recommendedName>
</protein>
<dbReference type="AlphaFoldDB" id="A0A1X7T8R8"/>
<dbReference type="EnsemblMetazoa" id="Aqu2.1.10800_001">
    <property type="protein sequence ID" value="Aqu2.1.10800_001"/>
    <property type="gene ID" value="Aqu2.1.10800"/>
</dbReference>
<feature type="signal peptide" evidence="6">
    <location>
        <begin position="1"/>
        <end position="31"/>
    </location>
</feature>
<dbReference type="PANTHER" id="PTHR11640:SF134">
    <property type="entry name" value="ECHINOID, ISOFORM A-RELATED"/>
    <property type="match status" value="1"/>
</dbReference>
<dbReference type="SMART" id="SM00409">
    <property type="entry name" value="IG"/>
    <property type="match status" value="2"/>
</dbReference>
<evidence type="ECO:0000259" key="7">
    <source>
        <dbReference type="PROSITE" id="PS50835"/>
    </source>
</evidence>
<dbReference type="InterPro" id="IPR003599">
    <property type="entry name" value="Ig_sub"/>
</dbReference>
<dbReference type="Pfam" id="PF13927">
    <property type="entry name" value="Ig_3"/>
    <property type="match status" value="1"/>
</dbReference>
<evidence type="ECO:0000256" key="1">
    <source>
        <dbReference type="ARBA" id="ARBA00004479"/>
    </source>
</evidence>
<keyword evidence="2" id="KW-0472">Membrane</keyword>
<dbReference type="SUPFAM" id="SSF48726">
    <property type="entry name" value="Immunoglobulin"/>
    <property type="match status" value="2"/>
</dbReference>
<keyword evidence="4" id="KW-0325">Glycoprotein</keyword>
<keyword evidence="6" id="KW-0732">Signal</keyword>
<feature type="domain" description="Ig-like" evidence="7">
    <location>
        <begin position="120"/>
        <end position="231"/>
    </location>
</feature>
<evidence type="ECO:0000256" key="3">
    <source>
        <dbReference type="ARBA" id="ARBA00023157"/>
    </source>
</evidence>
<evidence type="ECO:0000256" key="6">
    <source>
        <dbReference type="SAM" id="SignalP"/>
    </source>
</evidence>
<accession>A0A1X7T8R8</accession>
<proteinExistence type="predicted"/>
<dbReference type="GO" id="GO:0005886">
    <property type="term" value="C:plasma membrane"/>
    <property type="evidence" value="ECO:0007669"/>
    <property type="project" value="TreeGrafter"/>
</dbReference>
<feature type="domain" description="Ig-like" evidence="7">
    <location>
        <begin position="35"/>
        <end position="110"/>
    </location>
</feature>
<dbReference type="InterPro" id="IPR003598">
    <property type="entry name" value="Ig_sub2"/>
</dbReference>
<dbReference type="PROSITE" id="PS50835">
    <property type="entry name" value="IG_LIKE"/>
    <property type="match status" value="2"/>
</dbReference>
<dbReference type="InParanoid" id="A0A1X7T8R8"/>
<keyword evidence="3" id="KW-1015">Disulfide bond</keyword>
<dbReference type="OrthoDB" id="152385at2759"/>
<name>A0A1X7T8R8_AMPQE</name>
<dbReference type="GO" id="GO:0005911">
    <property type="term" value="C:cell-cell junction"/>
    <property type="evidence" value="ECO:0007669"/>
    <property type="project" value="TreeGrafter"/>
</dbReference>
<feature type="chain" id="PRO_5013231160" description="Ig-like domain-containing protein" evidence="6">
    <location>
        <begin position="32"/>
        <end position="257"/>
    </location>
</feature>
<dbReference type="SMART" id="SM00408">
    <property type="entry name" value="IGc2"/>
    <property type="match status" value="2"/>
</dbReference>
<dbReference type="InterPro" id="IPR036179">
    <property type="entry name" value="Ig-like_dom_sf"/>
</dbReference>
<comment type="subcellular location">
    <subcellularLocation>
        <location evidence="1">Membrane</location>
        <topology evidence="1">Single-pass type I membrane protein</topology>
    </subcellularLocation>
</comment>
<dbReference type="InterPro" id="IPR051275">
    <property type="entry name" value="Cell_adhesion_signaling"/>
</dbReference>
<dbReference type="PANTHER" id="PTHR11640">
    <property type="entry name" value="NEPHRIN"/>
    <property type="match status" value="1"/>
</dbReference>
<evidence type="ECO:0000256" key="4">
    <source>
        <dbReference type="ARBA" id="ARBA00023180"/>
    </source>
</evidence>
<dbReference type="Pfam" id="PF13895">
    <property type="entry name" value="Ig_2"/>
    <property type="match status" value="1"/>
</dbReference>
<keyword evidence="5" id="KW-0393">Immunoglobulin domain</keyword>
<dbReference type="Gene3D" id="2.60.40.10">
    <property type="entry name" value="Immunoglobulins"/>
    <property type="match status" value="2"/>
</dbReference>
<dbReference type="GO" id="GO:0098609">
    <property type="term" value="P:cell-cell adhesion"/>
    <property type="evidence" value="ECO:0007669"/>
    <property type="project" value="TreeGrafter"/>
</dbReference>
<evidence type="ECO:0000313" key="8">
    <source>
        <dbReference type="EnsemblMetazoa" id="Aqu2.1.10800_001"/>
    </source>
</evidence>
<sequence length="257" mass="28138">MRAQANSCSGVQLVLFPLLLLAALQFHGCTSQGLPIVTPSDTTQVLQFGDEIELNCSFPSAVNYTWSVEEDPDFEETSQNLTISYEDPSDAMDGGTYSCTATIQENRNATSEPIFIIFVPIFTLQPSPVSADIGDPNVTLTCNATGFPAPNITWVRLPSNDLNESMILDLYNSDELYTIDDDSMISFSTDSDTDSSSILTFDLIENDDFGYYACIAMQSNDSLMGEMETLVASNISTVTGMSQYLVLTVCKLWHPKS</sequence>
<dbReference type="InterPro" id="IPR007110">
    <property type="entry name" value="Ig-like_dom"/>
</dbReference>
<evidence type="ECO:0000256" key="2">
    <source>
        <dbReference type="ARBA" id="ARBA00023136"/>
    </source>
</evidence>